<dbReference type="Pfam" id="PF19827">
    <property type="entry name" value="DUF6308"/>
    <property type="match status" value="1"/>
</dbReference>
<name>A0A5Q5BFK4_MYCSS</name>
<dbReference type="InterPro" id="IPR046275">
    <property type="entry name" value="DUF6308"/>
</dbReference>
<dbReference type="AlphaFoldDB" id="A0A5Q5BFK4"/>
<dbReference type="EMBL" id="CP000384">
    <property type="protein sequence ID" value="ABG06956.1"/>
    <property type="molecule type" value="Genomic_DNA"/>
</dbReference>
<protein>
    <submittedName>
        <fullName evidence="2">Uncharacterized protein</fullName>
    </submittedName>
</protein>
<gene>
    <name evidence="2" type="ordered locus">Mmcs_0839</name>
</gene>
<dbReference type="KEGG" id="mmc:Mmcs_0839"/>
<evidence type="ECO:0000313" key="2">
    <source>
        <dbReference type="EMBL" id="ABG06956.1"/>
    </source>
</evidence>
<organism evidence="2">
    <name type="scientific">Mycobacterium sp. (strain MCS)</name>
    <dbReference type="NCBI Taxonomy" id="164756"/>
    <lineage>
        <taxon>Bacteria</taxon>
        <taxon>Bacillati</taxon>
        <taxon>Actinomycetota</taxon>
        <taxon>Actinomycetes</taxon>
        <taxon>Mycobacteriales</taxon>
        <taxon>Mycobacteriaceae</taxon>
        <taxon>Mycobacterium</taxon>
    </lineage>
</organism>
<reference evidence="2" key="1">
    <citation type="submission" date="2006-06" db="EMBL/GenBank/DDBJ databases">
        <title>Complete sequence of chromosome of Mycobacterium sp. MCS.</title>
        <authorList>
            <consortium name="US DOE Joint Genome Institute"/>
            <person name="Copeland A."/>
            <person name="Lucas S."/>
            <person name="Lapidus A."/>
            <person name="Barry K."/>
            <person name="Detter J.C."/>
            <person name="Glavina del Rio T."/>
            <person name="Hammon N."/>
            <person name="Israni S."/>
            <person name="Dalin E."/>
            <person name="Tice H."/>
            <person name="Pitluck S."/>
            <person name="Martinez M."/>
            <person name="Schmutz J."/>
            <person name="Larimer F."/>
            <person name="Land M."/>
            <person name="Hauser L."/>
            <person name="Kyrpides N."/>
            <person name="Kim E."/>
            <person name="Miller C.D."/>
            <person name="Hughes J.E."/>
            <person name="Anderson A.J."/>
            <person name="Sims R.C."/>
            <person name="Richardson P."/>
        </authorList>
    </citation>
    <scope>NUCLEOTIDE SEQUENCE [LARGE SCALE GENOMIC DNA]</scope>
    <source>
        <strain evidence="2">MCS</strain>
    </source>
</reference>
<feature type="region of interest" description="Disordered" evidence="1">
    <location>
        <begin position="87"/>
        <end position="110"/>
    </location>
</feature>
<sequence length="110" mass="12069">MQAMPRFALDLADWFSDNAADINSNIKRYFDGRPGDLFTGRWFEDFAASGSAFRFEASDMLAVEALSVKVPTEAASKLFITEARALQPPPSTNTARARSSAGEATRGQCW</sequence>
<proteinExistence type="predicted"/>
<evidence type="ECO:0000256" key="1">
    <source>
        <dbReference type="SAM" id="MobiDB-lite"/>
    </source>
</evidence>
<accession>A0A5Q5BFK4</accession>